<proteinExistence type="predicted"/>
<dbReference type="EMBL" id="CANTFM010002153">
    <property type="protein sequence ID" value="CAI5744598.1"/>
    <property type="molecule type" value="Genomic_DNA"/>
</dbReference>
<dbReference type="Proteomes" id="UP001162029">
    <property type="component" value="Unassembled WGS sequence"/>
</dbReference>
<keyword evidence="1" id="KW-0732">Signal</keyword>
<reference evidence="3" key="1">
    <citation type="submission" date="2022-12" db="EMBL/GenBank/DDBJ databases">
        <authorList>
            <person name="Webb A."/>
        </authorList>
    </citation>
    <scope>NUCLEOTIDE SEQUENCE</scope>
    <source>
        <strain evidence="3">Pd1</strain>
    </source>
</reference>
<comment type="caution">
    <text evidence="3">The sequence shown here is derived from an EMBL/GenBank/DDBJ whole genome shotgun (WGS) entry which is preliminary data.</text>
</comment>
<dbReference type="InterPro" id="IPR013103">
    <property type="entry name" value="RVT_2"/>
</dbReference>
<dbReference type="AlphaFoldDB" id="A0AAV0V7X6"/>
<evidence type="ECO:0000313" key="3">
    <source>
        <dbReference type="EMBL" id="CAI5744598.1"/>
    </source>
</evidence>
<evidence type="ECO:0000259" key="2">
    <source>
        <dbReference type="Pfam" id="PF07727"/>
    </source>
</evidence>
<name>A0AAV0V7X6_9STRA</name>
<accession>A0AAV0V7X6</accession>
<feature type="signal peptide" evidence="1">
    <location>
        <begin position="1"/>
        <end position="18"/>
    </location>
</feature>
<keyword evidence="4" id="KW-1185">Reference proteome</keyword>
<evidence type="ECO:0000256" key="1">
    <source>
        <dbReference type="SAM" id="SignalP"/>
    </source>
</evidence>
<sequence length="164" mass="18556">MVSIRIIVIFSIIWRVPARHDSARMEISAARLKKFGVNSIGELALELERSSYGLKQSGRLWNELLVSTLITLGFEQCITDSCVFYKLDGRETVLVGVCVDDLIVTSTTTCVVDKLFTNMLIFKLKDLSVLPEFLGVHFLQCDDRSVKIDQEQTIIEMVDKHDLS</sequence>
<evidence type="ECO:0000313" key="4">
    <source>
        <dbReference type="Proteomes" id="UP001162029"/>
    </source>
</evidence>
<protein>
    <recommendedName>
        <fullName evidence="2">Reverse transcriptase Ty1/copia-type domain-containing protein</fullName>
    </recommendedName>
</protein>
<organism evidence="3 4">
    <name type="scientific">Peronospora destructor</name>
    <dbReference type="NCBI Taxonomy" id="86335"/>
    <lineage>
        <taxon>Eukaryota</taxon>
        <taxon>Sar</taxon>
        <taxon>Stramenopiles</taxon>
        <taxon>Oomycota</taxon>
        <taxon>Peronosporomycetes</taxon>
        <taxon>Peronosporales</taxon>
        <taxon>Peronosporaceae</taxon>
        <taxon>Peronospora</taxon>
    </lineage>
</organism>
<gene>
    <name evidence="3" type="ORF">PDE001_LOCUS9735</name>
</gene>
<feature type="chain" id="PRO_5043381820" description="Reverse transcriptase Ty1/copia-type domain-containing protein" evidence="1">
    <location>
        <begin position="19"/>
        <end position="164"/>
    </location>
</feature>
<dbReference type="Pfam" id="PF07727">
    <property type="entry name" value="RVT_2"/>
    <property type="match status" value="1"/>
</dbReference>
<feature type="domain" description="Reverse transcriptase Ty1/copia-type" evidence="2">
    <location>
        <begin position="44"/>
        <end position="163"/>
    </location>
</feature>